<protein>
    <submittedName>
        <fullName evidence="2">Uncharacterized protein</fullName>
    </submittedName>
</protein>
<comment type="caution">
    <text evidence="2">The sequence shown here is derived from an EMBL/GenBank/DDBJ whole genome shotgun (WGS) entry which is preliminary data.</text>
</comment>
<proteinExistence type="predicted"/>
<evidence type="ECO:0000313" key="3">
    <source>
        <dbReference type="Proteomes" id="UP000054564"/>
    </source>
</evidence>
<dbReference type="EMBL" id="AJIL01000365">
    <property type="protein sequence ID" value="KNE89431.1"/>
    <property type="molecule type" value="Genomic_DNA"/>
</dbReference>
<dbReference type="Proteomes" id="UP000054564">
    <property type="component" value="Unassembled WGS sequence"/>
</dbReference>
<evidence type="ECO:0000256" key="1">
    <source>
        <dbReference type="SAM" id="MobiDB-lite"/>
    </source>
</evidence>
<feature type="region of interest" description="Disordered" evidence="1">
    <location>
        <begin position="1"/>
        <end position="56"/>
    </location>
</feature>
<dbReference type="AlphaFoldDB" id="A0A0L0UR81"/>
<name>A0A0L0UR81_9BASI</name>
<gene>
    <name evidence="2" type="ORF">PSTG_17117</name>
</gene>
<keyword evidence="3" id="KW-1185">Reference proteome</keyword>
<reference evidence="3" key="1">
    <citation type="submission" date="2014-03" db="EMBL/GenBank/DDBJ databases">
        <title>The Genome Sequence of Puccinia striiformis f. sp. tritici PST-78.</title>
        <authorList>
            <consortium name="The Broad Institute Genome Sequencing Platform"/>
            <person name="Cuomo C."/>
            <person name="Hulbert S."/>
            <person name="Chen X."/>
            <person name="Walker B."/>
            <person name="Young S.K."/>
            <person name="Zeng Q."/>
            <person name="Gargeya S."/>
            <person name="Fitzgerald M."/>
            <person name="Haas B."/>
            <person name="Abouelleil A."/>
            <person name="Alvarado L."/>
            <person name="Arachchi H.M."/>
            <person name="Berlin A.M."/>
            <person name="Chapman S.B."/>
            <person name="Goldberg J."/>
            <person name="Griggs A."/>
            <person name="Gujja S."/>
            <person name="Hansen M."/>
            <person name="Howarth C."/>
            <person name="Imamovic A."/>
            <person name="Larimer J."/>
            <person name="McCowan C."/>
            <person name="Montmayeur A."/>
            <person name="Murphy C."/>
            <person name="Neiman D."/>
            <person name="Pearson M."/>
            <person name="Priest M."/>
            <person name="Roberts A."/>
            <person name="Saif S."/>
            <person name="Shea T."/>
            <person name="Sisk P."/>
            <person name="Sykes S."/>
            <person name="Wortman J."/>
            <person name="Nusbaum C."/>
            <person name="Birren B."/>
        </authorList>
    </citation>
    <scope>NUCLEOTIDE SEQUENCE [LARGE SCALE GENOMIC DNA]</scope>
    <source>
        <strain evidence="3">race PST-78</strain>
    </source>
</reference>
<feature type="compositionally biased region" description="Polar residues" evidence="1">
    <location>
        <begin position="12"/>
        <end position="30"/>
    </location>
</feature>
<feature type="compositionally biased region" description="Low complexity" evidence="1">
    <location>
        <begin position="35"/>
        <end position="49"/>
    </location>
</feature>
<organism evidence="2 3">
    <name type="scientific">Puccinia striiformis f. sp. tritici PST-78</name>
    <dbReference type="NCBI Taxonomy" id="1165861"/>
    <lineage>
        <taxon>Eukaryota</taxon>
        <taxon>Fungi</taxon>
        <taxon>Dikarya</taxon>
        <taxon>Basidiomycota</taxon>
        <taxon>Pucciniomycotina</taxon>
        <taxon>Pucciniomycetes</taxon>
        <taxon>Pucciniales</taxon>
        <taxon>Pucciniaceae</taxon>
        <taxon>Puccinia</taxon>
    </lineage>
</organism>
<feature type="non-terminal residue" evidence="2">
    <location>
        <position position="112"/>
    </location>
</feature>
<accession>A0A0L0UR81</accession>
<evidence type="ECO:0000313" key="2">
    <source>
        <dbReference type="EMBL" id="KNE89431.1"/>
    </source>
</evidence>
<sequence>MGRHSPFIPDPSETNRLSSTKGLRTAPQPSRHTHPPAGRAPARSASLAPTKETDPMGADYVDVVDAIDMDIRLFDDAMIEDSLPPDLTAGDWATINEINTALTDNVAGAEED</sequence>